<dbReference type="EMBL" id="JBHFNQ010000134">
    <property type="protein sequence ID" value="MFB2878693.1"/>
    <property type="molecule type" value="Genomic_DNA"/>
</dbReference>
<name>A0ABV4X7D2_9CYAN</name>
<accession>A0ABV4X7D2</accession>
<evidence type="ECO:0000313" key="2">
    <source>
        <dbReference type="Proteomes" id="UP001576774"/>
    </source>
</evidence>
<comment type="caution">
    <text evidence="1">The sequence shown here is derived from an EMBL/GenBank/DDBJ whole genome shotgun (WGS) entry which is preliminary data.</text>
</comment>
<evidence type="ECO:0000313" key="1">
    <source>
        <dbReference type="EMBL" id="MFB2878693.1"/>
    </source>
</evidence>
<organism evidence="1 2">
    <name type="scientific">Floridaenema aerugineum BLCC-F46</name>
    <dbReference type="NCBI Taxonomy" id="3153654"/>
    <lineage>
        <taxon>Bacteria</taxon>
        <taxon>Bacillati</taxon>
        <taxon>Cyanobacteriota</taxon>
        <taxon>Cyanophyceae</taxon>
        <taxon>Oscillatoriophycideae</taxon>
        <taxon>Aerosakkonematales</taxon>
        <taxon>Aerosakkonemataceae</taxon>
        <taxon>Floridanema</taxon>
        <taxon>Floridanema aerugineum</taxon>
    </lineage>
</organism>
<sequence length="286" mass="31723">MGQKTEQLGTLAALKALRFLRESNITVDLTPIINQLAVIEDKLNQIYGTGSNIESNPDLSTLNGRLSIIENRLTAITNYFNLTSSNPSNDLILTEGTVLSMLGSLTDQSGYSNVISPTPGQQNPFQTVGIDNNPALSLITNQNELSIPNIPNLLGNGATLYVVFGSFNEYGVQELVRTQPNGETWWRFGNGKGYFSVFRNSRLEEYPSAMPLNGNFLLSIHSRSNDYEIFINNASSGVVGGNYFKGDRFLICPKGKYNNCYLYLLLVVPFWVDKNSSYHQRKLNAI</sequence>
<keyword evidence="2" id="KW-1185">Reference proteome</keyword>
<gene>
    <name evidence="1" type="ORF">ACE1CC_17725</name>
</gene>
<protein>
    <submittedName>
        <fullName evidence="1">Uncharacterized protein</fullName>
    </submittedName>
</protein>
<proteinExistence type="predicted"/>
<reference evidence="1 2" key="1">
    <citation type="submission" date="2024-09" db="EMBL/GenBank/DDBJ databases">
        <title>Floridaenema gen nov. (Aerosakkonemataceae, Aerosakkonematales ord. nov., Cyanobacteria) from benthic tropical and subtropical fresh waters, with the description of four new species.</title>
        <authorList>
            <person name="Moretto J.A."/>
            <person name="Berthold D.E."/>
            <person name="Lefler F.W."/>
            <person name="Huang I.-S."/>
            <person name="Laughinghouse H. IV."/>
        </authorList>
    </citation>
    <scope>NUCLEOTIDE SEQUENCE [LARGE SCALE GENOMIC DNA]</scope>
    <source>
        <strain evidence="1 2">BLCC-F46</strain>
    </source>
</reference>
<dbReference type="Proteomes" id="UP001576774">
    <property type="component" value="Unassembled WGS sequence"/>
</dbReference>
<feature type="non-terminal residue" evidence="1">
    <location>
        <position position="286"/>
    </location>
</feature>
<dbReference type="RefSeq" id="WP_413271757.1">
    <property type="nucleotide sequence ID" value="NZ_JBHFNQ010000134.1"/>
</dbReference>